<reference evidence="2 3" key="1">
    <citation type="submission" date="2020-08" db="EMBL/GenBank/DDBJ databases">
        <title>Genomic Encyclopedia of Type Strains, Phase IV (KMG-IV): sequencing the most valuable type-strain genomes for metagenomic binning, comparative biology and taxonomic classification.</title>
        <authorList>
            <person name="Goeker M."/>
        </authorList>
    </citation>
    <scope>NUCLEOTIDE SEQUENCE [LARGE SCALE GENOMIC DNA]</scope>
    <source>
        <strain evidence="2 3">DSM 102134</strain>
    </source>
</reference>
<proteinExistence type="predicted"/>
<keyword evidence="1" id="KW-0472">Membrane</keyword>
<feature type="transmembrane region" description="Helical" evidence="1">
    <location>
        <begin position="80"/>
        <end position="97"/>
    </location>
</feature>
<dbReference type="InterPro" id="IPR046089">
    <property type="entry name" value="DUF6107"/>
</dbReference>
<feature type="transmembrane region" description="Helical" evidence="1">
    <location>
        <begin position="12"/>
        <end position="30"/>
    </location>
</feature>
<evidence type="ECO:0000313" key="3">
    <source>
        <dbReference type="Proteomes" id="UP000535501"/>
    </source>
</evidence>
<dbReference type="Proteomes" id="UP000535501">
    <property type="component" value="Unassembled WGS sequence"/>
</dbReference>
<evidence type="ECO:0000256" key="1">
    <source>
        <dbReference type="SAM" id="Phobius"/>
    </source>
</evidence>
<name>A0A7W9YZP6_9HYPH</name>
<gene>
    <name evidence="2" type="ORF">HNQ75_002852</name>
</gene>
<sequence>MADLGNEAGVLAAKAAGAAAGAGVSLIYLLPKSRREAASRFFTGLCCGLIFGKPAGLWLSDRMGIADELTGLEISLTGSAAASLLAWWVLGALVRVAERWGKRAG</sequence>
<organism evidence="2 3">
    <name type="scientific">Pseudorhizobium flavum</name>
    <dbReference type="NCBI Taxonomy" id="1335061"/>
    <lineage>
        <taxon>Bacteria</taxon>
        <taxon>Pseudomonadati</taxon>
        <taxon>Pseudomonadota</taxon>
        <taxon>Alphaproteobacteria</taxon>
        <taxon>Hyphomicrobiales</taxon>
        <taxon>Rhizobiaceae</taxon>
        <taxon>Rhizobium/Agrobacterium group</taxon>
        <taxon>Pseudorhizobium</taxon>
    </lineage>
</organism>
<feature type="transmembrane region" description="Helical" evidence="1">
    <location>
        <begin position="42"/>
        <end position="60"/>
    </location>
</feature>
<keyword evidence="1" id="KW-1133">Transmembrane helix</keyword>
<protein>
    <submittedName>
        <fullName evidence="2">Putative MFS family arabinose efflux permease</fullName>
    </submittedName>
</protein>
<accession>A0A7W9YZP6</accession>
<dbReference type="Pfam" id="PF19602">
    <property type="entry name" value="DUF6107"/>
    <property type="match status" value="1"/>
</dbReference>
<dbReference type="RefSeq" id="WP_077547752.1">
    <property type="nucleotide sequence ID" value="NZ_JACHEJ010000007.1"/>
</dbReference>
<keyword evidence="1" id="KW-0812">Transmembrane</keyword>
<dbReference type="AlphaFoldDB" id="A0A7W9YZP6"/>
<keyword evidence="3" id="KW-1185">Reference proteome</keyword>
<dbReference type="EMBL" id="JACHEJ010000007">
    <property type="protein sequence ID" value="MBB6180869.1"/>
    <property type="molecule type" value="Genomic_DNA"/>
</dbReference>
<comment type="caution">
    <text evidence="2">The sequence shown here is derived from an EMBL/GenBank/DDBJ whole genome shotgun (WGS) entry which is preliminary data.</text>
</comment>
<evidence type="ECO:0000313" key="2">
    <source>
        <dbReference type="EMBL" id="MBB6180869.1"/>
    </source>
</evidence>